<dbReference type="RefSeq" id="WP_305102045.1">
    <property type="nucleotide sequence ID" value="NZ_JAUTWS010000002.1"/>
</dbReference>
<evidence type="ECO:0008006" key="3">
    <source>
        <dbReference type="Google" id="ProtNLM"/>
    </source>
</evidence>
<protein>
    <recommendedName>
        <fullName evidence="3">DUF3775 domain-containing protein</fullName>
    </recommendedName>
</protein>
<accession>A0ABT9DTF9</accession>
<gene>
    <name evidence="1" type="ORF">Q7A36_02380</name>
</gene>
<organism evidence="1 2">
    <name type="scientific">Paracraurococcus lichenis</name>
    <dbReference type="NCBI Taxonomy" id="3064888"/>
    <lineage>
        <taxon>Bacteria</taxon>
        <taxon>Pseudomonadati</taxon>
        <taxon>Pseudomonadota</taxon>
        <taxon>Alphaproteobacteria</taxon>
        <taxon>Acetobacterales</taxon>
        <taxon>Roseomonadaceae</taxon>
        <taxon>Paracraurococcus</taxon>
    </lineage>
</organism>
<keyword evidence="2" id="KW-1185">Reference proteome</keyword>
<reference evidence="1 2" key="1">
    <citation type="submission" date="2023-08" db="EMBL/GenBank/DDBJ databases">
        <title>The draft genome sequence of Paracraurococcus sp. LOR1-02.</title>
        <authorList>
            <person name="Kingkaew E."/>
            <person name="Tanasupawat S."/>
        </authorList>
    </citation>
    <scope>NUCLEOTIDE SEQUENCE [LARGE SCALE GENOMIC DNA]</scope>
    <source>
        <strain evidence="1 2">LOR1-02</strain>
    </source>
</reference>
<evidence type="ECO:0000313" key="2">
    <source>
        <dbReference type="Proteomes" id="UP001243009"/>
    </source>
</evidence>
<proteinExistence type="predicted"/>
<dbReference type="Proteomes" id="UP001243009">
    <property type="component" value="Unassembled WGS sequence"/>
</dbReference>
<sequence>MIIHVSTAGARLDAPEDLKAFKVLVAEGLHGEALAAALGPAGRLDGDHAWISPDWLRAASGRAGDAAWVQGFEAMLAYAAKKGWVDAAGAIRGHIERG</sequence>
<evidence type="ECO:0000313" key="1">
    <source>
        <dbReference type="EMBL" id="MDO9707173.1"/>
    </source>
</evidence>
<name>A0ABT9DTF9_9PROT</name>
<dbReference type="EMBL" id="JAUTWS010000002">
    <property type="protein sequence ID" value="MDO9707173.1"/>
    <property type="molecule type" value="Genomic_DNA"/>
</dbReference>
<comment type="caution">
    <text evidence="1">The sequence shown here is derived from an EMBL/GenBank/DDBJ whole genome shotgun (WGS) entry which is preliminary data.</text>
</comment>